<keyword evidence="2" id="KW-1185">Reference proteome</keyword>
<comment type="caution">
    <text evidence="1">The sequence shown here is derived from an EMBL/GenBank/DDBJ whole genome shotgun (WGS) entry which is preliminary data.</text>
</comment>
<proteinExistence type="predicted"/>
<dbReference type="Proteomes" id="UP000094622">
    <property type="component" value="Unassembled WGS sequence"/>
</dbReference>
<dbReference type="AlphaFoldDB" id="A0A1E3H479"/>
<evidence type="ECO:0000313" key="2">
    <source>
        <dbReference type="Proteomes" id="UP000094622"/>
    </source>
</evidence>
<dbReference type="EMBL" id="MCRJ01000054">
    <property type="protein sequence ID" value="ODN70331.1"/>
    <property type="molecule type" value="Genomic_DNA"/>
</dbReference>
<reference evidence="1 2" key="1">
    <citation type="submission" date="2016-07" db="EMBL/GenBank/DDBJ databases">
        <title>Draft Genome Sequence of Methylobrevis pamukkalensis PK2.</title>
        <authorList>
            <person name="Vasilenko O.V."/>
            <person name="Doronina N.V."/>
            <person name="Shmareva M.N."/>
            <person name="Tarlachkov S.V."/>
            <person name="Mustakhimov I."/>
            <person name="Trotsenko Y.A."/>
        </authorList>
    </citation>
    <scope>NUCLEOTIDE SEQUENCE [LARGE SCALE GENOMIC DNA]</scope>
    <source>
        <strain evidence="1 2">PK2</strain>
    </source>
</reference>
<protein>
    <submittedName>
        <fullName evidence="1">Uncharacterized protein</fullName>
    </submittedName>
</protein>
<sequence>MGAIRIEESNTPRVPPRNPRDQLLDQFVRVANLNADLSSRVLGPQAIEKGRAPCICVKEMVLSEGVFEGEGSVRGAFDELLLGPDELVIKKLKVFVVSAGPGVADS</sequence>
<gene>
    <name evidence="1" type="ORF">A6302_02366</name>
</gene>
<organism evidence="1 2">
    <name type="scientific">Methylobrevis pamukkalensis</name>
    <dbReference type="NCBI Taxonomy" id="1439726"/>
    <lineage>
        <taxon>Bacteria</taxon>
        <taxon>Pseudomonadati</taxon>
        <taxon>Pseudomonadota</taxon>
        <taxon>Alphaproteobacteria</taxon>
        <taxon>Hyphomicrobiales</taxon>
        <taxon>Pleomorphomonadaceae</taxon>
        <taxon>Methylobrevis</taxon>
    </lineage>
</organism>
<name>A0A1E3H479_9HYPH</name>
<accession>A0A1E3H479</accession>
<evidence type="ECO:0000313" key="1">
    <source>
        <dbReference type="EMBL" id="ODN70331.1"/>
    </source>
</evidence>